<feature type="non-terminal residue" evidence="1">
    <location>
        <position position="227"/>
    </location>
</feature>
<gene>
    <name evidence="1" type="ORF">BGZ65_004014</name>
</gene>
<proteinExistence type="predicted"/>
<dbReference type="Proteomes" id="UP000749646">
    <property type="component" value="Unassembled WGS sequence"/>
</dbReference>
<dbReference type="AlphaFoldDB" id="A0A9P6MBA0"/>
<dbReference type="EMBL" id="JAAAHW010003179">
    <property type="protein sequence ID" value="KAF9987364.1"/>
    <property type="molecule type" value="Genomic_DNA"/>
</dbReference>
<protein>
    <submittedName>
        <fullName evidence="1">Uncharacterized protein</fullName>
    </submittedName>
</protein>
<accession>A0A9P6MBA0</accession>
<name>A0A9P6MBA0_9FUNG</name>
<reference evidence="1" key="1">
    <citation type="journal article" date="2020" name="Fungal Divers.">
        <title>Resolving the Mortierellaceae phylogeny through synthesis of multi-gene phylogenetics and phylogenomics.</title>
        <authorList>
            <person name="Vandepol N."/>
            <person name="Liber J."/>
            <person name="Desiro A."/>
            <person name="Na H."/>
            <person name="Kennedy M."/>
            <person name="Barry K."/>
            <person name="Grigoriev I.V."/>
            <person name="Miller A.N."/>
            <person name="O'Donnell K."/>
            <person name="Stajich J.E."/>
            <person name="Bonito G."/>
        </authorList>
    </citation>
    <scope>NUCLEOTIDE SEQUENCE</scope>
    <source>
        <strain evidence="1">MES-2147</strain>
    </source>
</reference>
<keyword evidence="2" id="KW-1185">Reference proteome</keyword>
<comment type="caution">
    <text evidence="1">The sequence shown here is derived from an EMBL/GenBank/DDBJ whole genome shotgun (WGS) entry which is preliminary data.</text>
</comment>
<dbReference type="OrthoDB" id="2447829at2759"/>
<evidence type="ECO:0000313" key="2">
    <source>
        <dbReference type="Proteomes" id="UP000749646"/>
    </source>
</evidence>
<evidence type="ECO:0000313" key="1">
    <source>
        <dbReference type="EMBL" id="KAF9987364.1"/>
    </source>
</evidence>
<organism evidence="1 2">
    <name type="scientific">Modicella reniformis</name>
    <dbReference type="NCBI Taxonomy" id="1440133"/>
    <lineage>
        <taxon>Eukaryota</taxon>
        <taxon>Fungi</taxon>
        <taxon>Fungi incertae sedis</taxon>
        <taxon>Mucoromycota</taxon>
        <taxon>Mortierellomycotina</taxon>
        <taxon>Mortierellomycetes</taxon>
        <taxon>Mortierellales</taxon>
        <taxon>Mortierellaceae</taxon>
        <taxon>Modicella</taxon>
    </lineage>
</organism>
<sequence>MNNDSGKQPSQPFRNPSTLKVTNIPAVIDPKTGNPIILWRHIQAAFEKAKVILNGDSLVSFMIDENLEEVIPLRIAYHPGVVLDVVMETTERIISTKEAVSLSQIHSAGKEESKGHDDDRLNQTVATLAIEDNTTNQSLVVHPERIPHDIQSSILTHNLLHNTPLHTIMYGQADIKQSIEQHFDLLLKKQEEMLHMQQRALDRLAKIQTSVQAVLTQTYELHEYPIP</sequence>